<sequence>MGGNQRSAVGRGIVLVALLVAAGCGGGNDEAADEPDCPSVTSLPPGTTPTTDPRCVERATERETSGPATAAQEQRSTWTGSFHLESTGHDCTSSYDGDARVEVEPGGAANGFVSADGSYSCAGAPTITETHSAPLKGMFTGDAFRLTAQGELGLATTCFLSEVTVPVEGDFASTAYTYTAPSGDVYNCRMTLDRAPAG</sequence>
<reference evidence="2" key="1">
    <citation type="submission" date="2023-07" db="EMBL/GenBank/DDBJ databases">
        <title>Degradation of tert-butanol by M. austroafricanum TBA100.</title>
        <authorList>
            <person name="Helbich S."/>
            <person name="Vainshtein Y."/>
        </authorList>
    </citation>
    <scope>NUCLEOTIDE SEQUENCE</scope>
    <source>
        <strain evidence="2">TBA100</strain>
    </source>
</reference>
<organism evidence="2 3">
    <name type="scientific">Mycolicibacterium austroafricanum</name>
    <name type="common">Mycobacterium austroafricanum</name>
    <dbReference type="NCBI Taxonomy" id="39687"/>
    <lineage>
        <taxon>Bacteria</taxon>
        <taxon>Bacillati</taxon>
        <taxon>Actinomycetota</taxon>
        <taxon>Actinomycetes</taxon>
        <taxon>Mycobacteriales</taxon>
        <taxon>Mycobacteriaceae</taxon>
        <taxon>Mycolicibacterium</taxon>
    </lineage>
</organism>
<proteinExistence type="predicted"/>
<feature type="region of interest" description="Disordered" evidence="1">
    <location>
        <begin position="28"/>
        <end position="76"/>
    </location>
</feature>
<feature type="compositionally biased region" description="Basic and acidic residues" evidence="1">
    <location>
        <begin position="54"/>
        <end position="64"/>
    </location>
</feature>
<evidence type="ECO:0000313" key="2">
    <source>
        <dbReference type="EMBL" id="MDN4519190.1"/>
    </source>
</evidence>
<keyword evidence="3" id="KW-1185">Reference proteome</keyword>
<name>A0ABT8HEJ9_MYCAO</name>
<evidence type="ECO:0000256" key="1">
    <source>
        <dbReference type="SAM" id="MobiDB-lite"/>
    </source>
</evidence>
<dbReference type="PROSITE" id="PS51257">
    <property type="entry name" value="PROKAR_LIPOPROTEIN"/>
    <property type="match status" value="1"/>
</dbReference>
<dbReference type="EMBL" id="JAUHTC010000053">
    <property type="protein sequence ID" value="MDN4519190.1"/>
    <property type="molecule type" value="Genomic_DNA"/>
</dbReference>
<dbReference type="Proteomes" id="UP001172687">
    <property type="component" value="Unassembled WGS sequence"/>
</dbReference>
<gene>
    <name evidence="2" type="ORF">QYF68_15390</name>
</gene>
<accession>A0ABT8HEJ9</accession>
<evidence type="ECO:0000313" key="3">
    <source>
        <dbReference type="Proteomes" id="UP001172687"/>
    </source>
</evidence>
<comment type="caution">
    <text evidence="2">The sequence shown here is derived from an EMBL/GenBank/DDBJ whole genome shotgun (WGS) entry which is preliminary data.</text>
</comment>
<feature type="compositionally biased region" description="Polar residues" evidence="1">
    <location>
        <begin position="39"/>
        <end position="51"/>
    </location>
</feature>
<evidence type="ECO:0008006" key="4">
    <source>
        <dbReference type="Google" id="ProtNLM"/>
    </source>
</evidence>
<dbReference type="RefSeq" id="WP_051558268.1">
    <property type="nucleotide sequence ID" value="NZ_CP070380.1"/>
</dbReference>
<protein>
    <recommendedName>
        <fullName evidence="4">DUF3558 domain-containing protein</fullName>
    </recommendedName>
</protein>